<dbReference type="SFLD" id="SFLDS00003">
    <property type="entry name" value="Haloacid_Dehalogenase"/>
    <property type="match status" value="1"/>
</dbReference>
<evidence type="ECO:0000256" key="13">
    <source>
        <dbReference type="ARBA" id="ARBA00023065"/>
    </source>
</evidence>
<organism evidence="17 18">
    <name type="scientific">Candidatus Caccoplasma merdipullorum</name>
    <dbReference type="NCBI Taxonomy" id="2840718"/>
    <lineage>
        <taxon>Bacteria</taxon>
        <taxon>Pseudomonadati</taxon>
        <taxon>Bacteroidota</taxon>
        <taxon>Bacteroidia</taxon>
        <taxon>Bacteroidales</taxon>
        <taxon>Bacteroidaceae</taxon>
        <taxon>Bacteroidaceae incertae sedis</taxon>
        <taxon>Candidatus Caccoplasma</taxon>
    </lineage>
</organism>
<dbReference type="SFLD" id="SFLDG00002">
    <property type="entry name" value="C1.7:_P-type_atpase_like"/>
    <property type="match status" value="1"/>
</dbReference>
<evidence type="ECO:0000256" key="7">
    <source>
        <dbReference type="ARBA" id="ARBA00022741"/>
    </source>
</evidence>
<dbReference type="SUPFAM" id="SSF81665">
    <property type="entry name" value="Calcium ATPase, transmembrane domain M"/>
    <property type="match status" value="2"/>
</dbReference>
<dbReference type="Pfam" id="PF13246">
    <property type="entry name" value="Cation_ATPase"/>
    <property type="match status" value="1"/>
</dbReference>
<proteinExistence type="predicted"/>
<evidence type="ECO:0000256" key="9">
    <source>
        <dbReference type="ARBA" id="ARBA00022840"/>
    </source>
</evidence>
<gene>
    <name evidence="17" type="ORF">IAC54_03360</name>
</gene>
<name>A0A9D9E241_9BACT</name>
<dbReference type="Pfam" id="PF00690">
    <property type="entry name" value="Cation_ATPase_N"/>
    <property type="match status" value="1"/>
</dbReference>
<feature type="transmembrane region" description="Helical" evidence="15">
    <location>
        <begin position="69"/>
        <end position="88"/>
    </location>
</feature>
<feature type="transmembrane region" description="Helical" evidence="15">
    <location>
        <begin position="904"/>
        <end position="926"/>
    </location>
</feature>
<keyword evidence="8" id="KW-0106">Calcium</keyword>
<dbReference type="InterPro" id="IPR001757">
    <property type="entry name" value="P_typ_ATPase"/>
</dbReference>
<dbReference type="InterPro" id="IPR006068">
    <property type="entry name" value="ATPase_P-typ_cation-transptr_C"/>
</dbReference>
<keyword evidence="14 15" id="KW-0472">Membrane</keyword>
<feature type="transmembrane region" description="Helical" evidence="15">
    <location>
        <begin position="312"/>
        <end position="337"/>
    </location>
</feature>
<dbReference type="InterPro" id="IPR004014">
    <property type="entry name" value="ATPase_P-typ_cation-transptr_N"/>
</dbReference>
<dbReference type="GO" id="GO:0005524">
    <property type="term" value="F:ATP binding"/>
    <property type="evidence" value="ECO:0007669"/>
    <property type="project" value="UniProtKB-KW"/>
</dbReference>
<dbReference type="PRINTS" id="PR00120">
    <property type="entry name" value="HATPASE"/>
</dbReference>
<evidence type="ECO:0000256" key="8">
    <source>
        <dbReference type="ARBA" id="ARBA00022837"/>
    </source>
</evidence>
<dbReference type="SUPFAM" id="SSF81660">
    <property type="entry name" value="Metal cation-transporting ATPase, ATP-binding domain N"/>
    <property type="match status" value="1"/>
</dbReference>
<dbReference type="InterPro" id="IPR059000">
    <property type="entry name" value="ATPase_P-type_domA"/>
</dbReference>
<dbReference type="InterPro" id="IPR023299">
    <property type="entry name" value="ATPase_P-typ_cyto_dom_N"/>
</dbReference>
<keyword evidence="6" id="KW-0479">Metal-binding</keyword>
<dbReference type="NCBIfam" id="TIGR01517">
    <property type="entry name" value="ATPase-IIB_Ca"/>
    <property type="match status" value="1"/>
</dbReference>
<comment type="subcellular location">
    <subcellularLocation>
        <location evidence="1">Endomembrane system</location>
        <topology evidence="1">Multi-pass membrane protein</topology>
    </subcellularLocation>
</comment>
<evidence type="ECO:0000256" key="14">
    <source>
        <dbReference type="ARBA" id="ARBA00023136"/>
    </source>
</evidence>
<dbReference type="InterPro" id="IPR036412">
    <property type="entry name" value="HAD-like_sf"/>
</dbReference>
<keyword evidence="12 15" id="KW-1133">Transmembrane helix</keyword>
<evidence type="ECO:0000256" key="12">
    <source>
        <dbReference type="ARBA" id="ARBA00022989"/>
    </source>
</evidence>
<keyword evidence="5 15" id="KW-0812">Transmembrane</keyword>
<dbReference type="FunFam" id="3.40.50.1000:FF:000129">
    <property type="entry name" value="Calcium-translocating P-type ATPase PMCA-type"/>
    <property type="match status" value="1"/>
</dbReference>
<comment type="caution">
    <text evidence="17">The sequence shown here is derived from an EMBL/GenBank/DDBJ whole genome shotgun (WGS) entry which is preliminary data.</text>
</comment>
<keyword evidence="10" id="KW-0460">Magnesium</keyword>
<dbReference type="Gene3D" id="3.40.50.1000">
    <property type="entry name" value="HAD superfamily/HAD-like"/>
    <property type="match status" value="1"/>
</dbReference>
<evidence type="ECO:0000256" key="2">
    <source>
        <dbReference type="ARBA" id="ARBA00012790"/>
    </source>
</evidence>
<dbReference type="GO" id="GO:0016887">
    <property type="term" value="F:ATP hydrolysis activity"/>
    <property type="evidence" value="ECO:0007669"/>
    <property type="project" value="InterPro"/>
</dbReference>
<dbReference type="Gene3D" id="2.70.150.10">
    <property type="entry name" value="Calcium-transporting ATPase, cytoplasmic transduction domain A"/>
    <property type="match status" value="1"/>
</dbReference>
<dbReference type="PROSITE" id="PS00154">
    <property type="entry name" value="ATPASE_E1_E2"/>
    <property type="match status" value="1"/>
</dbReference>
<dbReference type="PRINTS" id="PR00119">
    <property type="entry name" value="CATATPASE"/>
</dbReference>
<protein>
    <recommendedName>
        <fullName evidence="2">P-type Ca(2+) transporter</fullName>
        <ecNumber evidence="2">7.2.2.10</ecNumber>
    </recommendedName>
</protein>
<dbReference type="InterPro" id="IPR018303">
    <property type="entry name" value="ATPase_P-typ_P_site"/>
</dbReference>
<dbReference type="SUPFAM" id="SSF56784">
    <property type="entry name" value="HAD-like"/>
    <property type="match status" value="1"/>
</dbReference>
<accession>A0A9D9E241</accession>
<feature type="transmembrane region" description="Helical" evidence="15">
    <location>
        <begin position="270"/>
        <end position="291"/>
    </location>
</feature>
<evidence type="ECO:0000259" key="16">
    <source>
        <dbReference type="SMART" id="SM00831"/>
    </source>
</evidence>
<keyword evidence="4" id="KW-0109">Calcium transport</keyword>
<reference evidence="17" key="2">
    <citation type="journal article" date="2021" name="PeerJ">
        <title>Extensive microbial diversity within the chicken gut microbiome revealed by metagenomics and culture.</title>
        <authorList>
            <person name="Gilroy R."/>
            <person name="Ravi A."/>
            <person name="Getino M."/>
            <person name="Pursley I."/>
            <person name="Horton D.L."/>
            <person name="Alikhan N.F."/>
            <person name="Baker D."/>
            <person name="Gharbi K."/>
            <person name="Hall N."/>
            <person name="Watson M."/>
            <person name="Adriaenssens E.M."/>
            <person name="Foster-Nyarko E."/>
            <person name="Jarju S."/>
            <person name="Secka A."/>
            <person name="Antonio M."/>
            <person name="Oren A."/>
            <person name="Chaudhuri R.R."/>
            <person name="La Ragione R."/>
            <person name="Hildebrand F."/>
            <person name="Pallen M.J."/>
        </authorList>
    </citation>
    <scope>NUCLEOTIDE SEQUENCE</scope>
    <source>
        <strain evidence="17">G3-4614</strain>
    </source>
</reference>
<keyword evidence="9" id="KW-0067">ATP-binding</keyword>
<keyword evidence="3" id="KW-0813">Transport</keyword>
<dbReference type="Pfam" id="PF00689">
    <property type="entry name" value="Cation_ATPase_C"/>
    <property type="match status" value="1"/>
</dbReference>
<feature type="transmembrane region" description="Helical" evidence="15">
    <location>
        <begin position="797"/>
        <end position="816"/>
    </location>
</feature>
<keyword evidence="11" id="KW-1278">Translocase</keyword>
<feature type="transmembrane region" description="Helical" evidence="15">
    <location>
        <begin position="764"/>
        <end position="785"/>
    </location>
</feature>
<dbReference type="SMART" id="SM00831">
    <property type="entry name" value="Cation_ATPase_N"/>
    <property type="match status" value="1"/>
</dbReference>
<dbReference type="Pfam" id="PF00122">
    <property type="entry name" value="E1-E2_ATPase"/>
    <property type="match status" value="1"/>
</dbReference>
<feature type="transmembrane region" description="Helical" evidence="15">
    <location>
        <begin position="46"/>
        <end position="63"/>
    </location>
</feature>
<dbReference type="EMBL" id="JADIMW010000033">
    <property type="protein sequence ID" value="MBO8437921.1"/>
    <property type="molecule type" value="Genomic_DNA"/>
</dbReference>
<keyword evidence="13" id="KW-0406">Ion transport</keyword>
<feature type="transmembrane region" description="Helical" evidence="15">
    <location>
        <begin position="357"/>
        <end position="383"/>
    </location>
</feature>
<feature type="transmembrane region" description="Helical" evidence="15">
    <location>
        <begin position="837"/>
        <end position="860"/>
    </location>
</feature>
<evidence type="ECO:0000256" key="6">
    <source>
        <dbReference type="ARBA" id="ARBA00022723"/>
    </source>
</evidence>
<evidence type="ECO:0000256" key="3">
    <source>
        <dbReference type="ARBA" id="ARBA00022448"/>
    </source>
</evidence>
<dbReference type="InterPro" id="IPR006408">
    <property type="entry name" value="P-type_ATPase_IIB"/>
</dbReference>
<feature type="domain" description="Cation-transporting P-type ATPase N-terminal" evidence="16">
    <location>
        <begin position="2"/>
        <end position="63"/>
    </location>
</feature>
<dbReference type="NCBIfam" id="TIGR01494">
    <property type="entry name" value="ATPase_P-type"/>
    <property type="match status" value="2"/>
</dbReference>
<evidence type="ECO:0000256" key="15">
    <source>
        <dbReference type="SAM" id="Phobius"/>
    </source>
</evidence>
<dbReference type="GO" id="GO:0012505">
    <property type="term" value="C:endomembrane system"/>
    <property type="evidence" value="ECO:0007669"/>
    <property type="project" value="UniProtKB-SubCell"/>
</dbReference>
<feature type="transmembrane region" description="Helical" evidence="15">
    <location>
        <begin position="938"/>
        <end position="958"/>
    </location>
</feature>
<feature type="transmembrane region" description="Helical" evidence="15">
    <location>
        <begin position="872"/>
        <end position="892"/>
    </location>
</feature>
<dbReference type="InterPro" id="IPR044492">
    <property type="entry name" value="P_typ_ATPase_HD_dom"/>
</dbReference>
<dbReference type="SUPFAM" id="SSF81653">
    <property type="entry name" value="Calcium ATPase, transduction domain A"/>
    <property type="match status" value="1"/>
</dbReference>
<dbReference type="GO" id="GO:0005886">
    <property type="term" value="C:plasma membrane"/>
    <property type="evidence" value="ECO:0007669"/>
    <property type="project" value="TreeGrafter"/>
</dbReference>
<dbReference type="InterPro" id="IPR023298">
    <property type="entry name" value="ATPase_P-typ_TM_dom_sf"/>
</dbReference>
<dbReference type="PANTHER" id="PTHR24093">
    <property type="entry name" value="CATION TRANSPORTING ATPASE"/>
    <property type="match status" value="1"/>
</dbReference>
<dbReference type="AlphaFoldDB" id="A0A9D9E241"/>
<dbReference type="InterPro" id="IPR023214">
    <property type="entry name" value="HAD_sf"/>
</dbReference>
<reference evidence="17" key="1">
    <citation type="submission" date="2020-10" db="EMBL/GenBank/DDBJ databases">
        <authorList>
            <person name="Gilroy R."/>
        </authorList>
    </citation>
    <scope>NUCLEOTIDE SEQUENCE</scope>
    <source>
        <strain evidence="17">G3-4614</strain>
    </source>
</reference>
<evidence type="ECO:0000256" key="5">
    <source>
        <dbReference type="ARBA" id="ARBA00022692"/>
    </source>
</evidence>
<dbReference type="GO" id="GO:0005388">
    <property type="term" value="F:P-type calcium transporter activity"/>
    <property type="evidence" value="ECO:0007669"/>
    <property type="project" value="UniProtKB-EC"/>
</dbReference>
<dbReference type="SFLD" id="SFLDF00027">
    <property type="entry name" value="p-type_atpase"/>
    <property type="match status" value="1"/>
</dbReference>
<evidence type="ECO:0000313" key="18">
    <source>
        <dbReference type="Proteomes" id="UP000823636"/>
    </source>
</evidence>
<evidence type="ECO:0000313" key="17">
    <source>
        <dbReference type="EMBL" id="MBO8437921.1"/>
    </source>
</evidence>
<dbReference type="PANTHER" id="PTHR24093:SF369">
    <property type="entry name" value="CALCIUM-TRANSPORTING ATPASE"/>
    <property type="match status" value="1"/>
</dbReference>
<evidence type="ECO:0000256" key="10">
    <source>
        <dbReference type="ARBA" id="ARBA00022842"/>
    </source>
</evidence>
<sequence>MTQKSKYEGLTLKQVEESRSKYGDNIITPAKRVSMWKLFFEKFNDPIIKILLVAAAISFIISLSEGGFAETLGIIFAIILATGISFYFERDAGKKFEALTRVNDDIPVRAIRQGEVVEVPRRDLVVGDIVMIETGDEIPADGILLESVSLQVDESTLTGELMIEKTTDPEAFDKEATYPSNMVMRGTNVLDGHAVMQIEKVGDSTQYGQVAEHATKNVEEETPLNKQLSSLAGLISGIAVVLGIITFFVMTVKELRSASAISILPQQKNMLASMLALLLTLMGRIFLPAISTTLSVFKIKTDKMNKLASRSWGFFITTSIVVGIAVYAISSLFTGFFSPLDKSVWLDTVILKHIVEAFMVAVTLIVVVVPEGLPMSITLSLALNMRRMLKTNNLVRKIHASETMGAVTVICTDKTGTLTQNKMHVEAVRIPSLPAGLSDNDEMSRIFTEGIAANTTAQLGRDVNGKISALGNPTEGALLMYLDENGIDYRPIREKARVLKQLTFSTQRKYMATLVVSAVTGKKVLYAKGAPEILAGMSKTMQTPEGVKPITAADKENLVKGLTEYQSKAMRTLAFAYAYVEDKNDSAIEDIVKEGLTFIGFAAISDPVRPDVPAAVKRCLNAGINIKIVTGDTMATAREIGRQIGIISKEEQEKAIIGGSEFAALSDEEAAERVKELKIMCRARPTDKQRLVELLQQQGEVVAVTGDGTNDAPALNQAHVGLSMGSGTSVAKEASDITLLDDSFSSIATAVMWGRSLYRNIQRFLLFQLTINIVALVVVFVGVFFTATPPLTVMQMLWVNIIMDTFAAMAFASIRPEANVMNYPPRKNSDFIINKSMFKQLMTTSLLFVAVLMGLLGYFVGTSTDTPYNMTLFFTVFVMLQLVNMFIVRGYAAERIAGESIKEMFPKTFMSVAVMILAGQFLIVQFGGEVFRTIPLTVETWCWVLVVAIAVIAIDVLIKMRKKRQ</sequence>
<evidence type="ECO:0000256" key="11">
    <source>
        <dbReference type="ARBA" id="ARBA00022967"/>
    </source>
</evidence>
<evidence type="ECO:0000256" key="4">
    <source>
        <dbReference type="ARBA" id="ARBA00022568"/>
    </source>
</evidence>
<keyword evidence="7" id="KW-0547">Nucleotide-binding</keyword>
<dbReference type="Proteomes" id="UP000823636">
    <property type="component" value="Unassembled WGS sequence"/>
</dbReference>
<dbReference type="Gene3D" id="1.20.1110.10">
    <property type="entry name" value="Calcium-transporting ATPase, transmembrane domain"/>
    <property type="match status" value="3"/>
</dbReference>
<dbReference type="InterPro" id="IPR008250">
    <property type="entry name" value="ATPase_P-typ_transduc_dom_A_sf"/>
</dbReference>
<dbReference type="EC" id="7.2.2.10" evidence="2"/>
<dbReference type="Gene3D" id="3.40.1110.10">
    <property type="entry name" value="Calcium-transporting ATPase, cytoplasmic domain N"/>
    <property type="match status" value="1"/>
</dbReference>
<evidence type="ECO:0000256" key="1">
    <source>
        <dbReference type="ARBA" id="ARBA00004127"/>
    </source>
</evidence>
<dbReference type="GO" id="GO:0046872">
    <property type="term" value="F:metal ion binding"/>
    <property type="evidence" value="ECO:0007669"/>
    <property type="project" value="UniProtKB-KW"/>
</dbReference>
<feature type="transmembrane region" description="Helical" evidence="15">
    <location>
        <begin position="231"/>
        <end position="250"/>
    </location>
</feature>